<organism evidence="1 2">
    <name type="scientific">Mycena rosella</name>
    <name type="common">Pink bonnet</name>
    <name type="synonym">Agaricus rosellus</name>
    <dbReference type="NCBI Taxonomy" id="1033263"/>
    <lineage>
        <taxon>Eukaryota</taxon>
        <taxon>Fungi</taxon>
        <taxon>Dikarya</taxon>
        <taxon>Basidiomycota</taxon>
        <taxon>Agaricomycotina</taxon>
        <taxon>Agaricomycetes</taxon>
        <taxon>Agaricomycetidae</taxon>
        <taxon>Agaricales</taxon>
        <taxon>Marasmiineae</taxon>
        <taxon>Mycenaceae</taxon>
        <taxon>Mycena</taxon>
    </lineage>
</organism>
<protein>
    <submittedName>
        <fullName evidence="1">Uncharacterized protein</fullName>
    </submittedName>
</protein>
<sequence length="241" mass="26939">MSADSPNLKQPFARPLFPPSPYSIEDVRATFLGAILTMHANFPNVLNDTLSLSDIKFRRTASQDTVCIFVDLDGLEHPSNPSGRPSTHGSLPFNAYDRMHALRDSPDNHGDELAGGERERGRAVPPTLGWLEWGHVDPNALFRVLKHPKDRESFMWDAAEIFGAVRAEFKPLVEAWLQPIWVLLSEARFSCRFLPEEEKSAKLDRVLTLNRVLDILQRKGDFDVRMAALIPVPADGSGEGV</sequence>
<evidence type="ECO:0000313" key="2">
    <source>
        <dbReference type="Proteomes" id="UP001221757"/>
    </source>
</evidence>
<gene>
    <name evidence="1" type="ORF">B0H17DRAFT_1207166</name>
</gene>
<comment type="caution">
    <text evidence="1">The sequence shown here is derived from an EMBL/GenBank/DDBJ whole genome shotgun (WGS) entry which is preliminary data.</text>
</comment>
<proteinExistence type="predicted"/>
<dbReference type="AlphaFoldDB" id="A0AAD7G8G5"/>
<accession>A0AAD7G8G5</accession>
<reference evidence="1" key="1">
    <citation type="submission" date="2023-03" db="EMBL/GenBank/DDBJ databases">
        <title>Massive genome expansion in bonnet fungi (Mycena s.s.) driven by repeated elements and novel gene families across ecological guilds.</title>
        <authorList>
            <consortium name="Lawrence Berkeley National Laboratory"/>
            <person name="Harder C.B."/>
            <person name="Miyauchi S."/>
            <person name="Viragh M."/>
            <person name="Kuo A."/>
            <person name="Thoen E."/>
            <person name="Andreopoulos B."/>
            <person name="Lu D."/>
            <person name="Skrede I."/>
            <person name="Drula E."/>
            <person name="Henrissat B."/>
            <person name="Morin E."/>
            <person name="Kohler A."/>
            <person name="Barry K."/>
            <person name="LaButti K."/>
            <person name="Morin E."/>
            <person name="Salamov A."/>
            <person name="Lipzen A."/>
            <person name="Mereny Z."/>
            <person name="Hegedus B."/>
            <person name="Baldrian P."/>
            <person name="Stursova M."/>
            <person name="Weitz H."/>
            <person name="Taylor A."/>
            <person name="Grigoriev I.V."/>
            <person name="Nagy L.G."/>
            <person name="Martin F."/>
            <person name="Kauserud H."/>
        </authorList>
    </citation>
    <scope>NUCLEOTIDE SEQUENCE</scope>
    <source>
        <strain evidence="1">CBHHK067</strain>
    </source>
</reference>
<keyword evidence="2" id="KW-1185">Reference proteome</keyword>
<evidence type="ECO:0000313" key="1">
    <source>
        <dbReference type="EMBL" id="KAJ7677251.1"/>
    </source>
</evidence>
<dbReference type="EMBL" id="JARKIE010000140">
    <property type="protein sequence ID" value="KAJ7677251.1"/>
    <property type="molecule type" value="Genomic_DNA"/>
</dbReference>
<dbReference type="Proteomes" id="UP001221757">
    <property type="component" value="Unassembled WGS sequence"/>
</dbReference>
<name>A0AAD7G8G5_MYCRO</name>